<evidence type="ECO:0000313" key="3">
    <source>
        <dbReference type="Proteomes" id="UP001500238"/>
    </source>
</evidence>
<evidence type="ECO:0000313" key="2">
    <source>
        <dbReference type="EMBL" id="GAA0658229.1"/>
    </source>
</evidence>
<dbReference type="Gene3D" id="2.70.40.10">
    <property type="match status" value="1"/>
</dbReference>
<organism evidence="2 3">
    <name type="scientific">Sphingomonas insulae</name>
    <dbReference type="NCBI Taxonomy" id="424800"/>
    <lineage>
        <taxon>Bacteria</taxon>
        <taxon>Pseudomonadati</taxon>
        <taxon>Pseudomonadota</taxon>
        <taxon>Alphaproteobacteria</taxon>
        <taxon>Sphingomonadales</taxon>
        <taxon>Sphingomonadaceae</taxon>
        <taxon>Sphingomonas</taxon>
    </lineage>
</organism>
<comment type="caution">
    <text evidence="2">The sequence shown here is derived from an EMBL/GenBank/DDBJ whole genome shotgun (WGS) entry which is preliminary data.</text>
</comment>
<reference evidence="3" key="1">
    <citation type="journal article" date="2019" name="Int. J. Syst. Evol. Microbiol.">
        <title>The Global Catalogue of Microorganisms (GCM) 10K type strain sequencing project: providing services to taxonomists for standard genome sequencing and annotation.</title>
        <authorList>
            <consortium name="The Broad Institute Genomics Platform"/>
            <consortium name="The Broad Institute Genome Sequencing Center for Infectious Disease"/>
            <person name="Wu L."/>
            <person name="Ma J."/>
        </authorList>
    </citation>
    <scope>NUCLEOTIDE SEQUENCE [LARGE SCALE GENOMIC DNA]</scope>
    <source>
        <strain evidence="3">JCM 14603</strain>
    </source>
</reference>
<name>A0ABP3SSU0_9SPHN</name>
<keyword evidence="3" id="KW-1185">Reference proteome</keyword>
<feature type="region of interest" description="Disordered" evidence="1">
    <location>
        <begin position="157"/>
        <end position="187"/>
    </location>
</feature>
<feature type="compositionally biased region" description="Basic and acidic residues" evidence="1">
    <location>
        <begin position="164"/>
        <end position="179"/>
    </location>
</feature>
<dbReference type="RefSeq" id="WP_163957360.1">
    <property type="nucleotide sequence ID" value="NZ_BAAAES010000001.1"/>
</dbReference>
<protein>
    <submittedName>
        <fullName evidence="2">Uncharacterized protein</fullName>
    </submittedName>
</protein>
<proteinExistence type="predicted"/>
<evidence type="ECO:0000256" key="1">
    <source>
        <dbReference type="SAM" id="MobiDB-lite"/>
    </source>
</evidence>
<dbReference type="Proteomes" id="UP001500238">
    <property type="component" value="Unassembled WGS sequence"/>
</dbReference>
<dbReference type="EMBL" id="BAAAES010000001">
    <property type="protein sequence ID" value="GAA0658229.1"/>
    <property type="molecule type" value="Genomic_DNA"/>
</dbReference>
<gene>
    <name evidence="2" type="ORF">GCM10009102_03090</name>
</gene>
<dbReference type="InterPro" id="IPR036157">
    <property type="entry name" value="dUTPase-like_sf"/>
</dbReference>
<accession>A0ABP3SSU0</accession>
<sequence>MYGNVLTNRQISRLQADRLLQIRPFSSDALKEAAYTLNPGRILRMNAGGRWSVVHSLLEDGPMFRLAAHEYVIVEPSQSVIIGVEGIIGAFIQTSTNVEEGLLVVAGQIDSKYGTRGEALRFGVKNLFDRPNTISLKTRLVHLQLIDLRGSTSDPVTLTQQQEKVWDARRDKRHERDDSDGPLPPEA</sequence>